<sequence>MSGHKFILLIKIEAIIAEQAVKNLQSFAIFLGKKMVIFLA</sequence>
<name>A0ABP2P0H8_HAEPH</name>
<dbReference type="EMBL" id="AJSW01000061">
    <property type="protein sequence ID" value="EIJ67199.1"/>
    <property type="molecule type" value="Genomic_DNA"/>
</dbReference>
<protein>
    <submittedName>
        <fullName evidence="1">Uncharacterized protein</fullName>
    </submittedName>
</protein>
<gene>
    <name evidence="1" type="ORF">HMPREF1050_0586</name>
</gene>
<proteinExistence type="predicted"/>
<evidence type="ECO:0000313" key="2">
    <source>
        <dbReference type="Proteomes" id="UP000003016"/>
    </source>
</evidence>
<organism evidence="1 2">
    <name type="scientific">Haemophilus parahaemolyticus HK385</name>
    <dbReference type="NCBI Taxonomy" id="1095744"/>
    <lineage>
        <taxon>Bacteria</taxon>
        <taxon>Pseudomonadati</taxon>
        <taxon>Pseudomonadota</taxon>
        <taxon>Gammaproteobacteria</taxon>
        <taxon>Pasteurellales</taxon>
        <taxon>Pasteurellaceae</taxon>
        <taxon>Haemophilus</taxon>
    </lineage>
</organism>
<keyword evidence="2" id="KW-1185">Reference proteome</keyword>
<accession>A0ABP2P0H8</accession>
<reference evidence="1 2" key="1">
    <citation type="submission" date="2012-02" db="EMBL/GenBank/DDBJ databases">
        <authorList>
            <person name="Harkins D.M."/>
            <person name="Madupu R."/>
            <person name="Durkin A.S."/>
            <person name="Torralba M."/>
            <person name="Methe B."/>
            <person name="Sutton G.G."/>
            <person name="Nelson K.E."/>
        </authorList>
    </citation>
    <scope>NUCLEOTIDE SEQUENCE [LARGE SCALE GENOMIC DNA]</scope>
    <source>
        <strain evidence="1 2">HK385</strain>
    </source>
</reference>
<dbReference type="Proteomes" id="UP000003016">
    <property type="component" value="Unassembled WGS sequence"/>
</dbReference>
<evidence type="ECO:0000313" key="1">
    <source>
        <dbReference type="EMBL" id="EIJ67199.1"/>
    </source>
</evidence>
<comment type="caution">
    <text evidence="1">The sequence shown here is derived from an EMBL/GenBank/DDBJ whole genome shotgun (WGS) entry which is preliminary data.</text>
</comment>